<gene>
    <name evidence="2" type="ORF">LACPI_1587</name>
</gene>
<name>A0A0D6DYD7_9LACT</name>
<dbReference type="SMART" id="SM00316">
    <property type="entry name" value="S1"/>
    <property type="match status" value="1"/>
</dbReference>
<evidence type="ECO:0000313" key="2">
    <source>
        <dbReference type="EMBL" id="CEN28787.1"/>
    </source>
</evidence>
<dbReference type="InterPro" id="IPR012340">
    <property type="entry name" value="NA-bd_OB-fold"/>
</dbReference>
<dbReference type="STRING" id="1364.LP2241_40024"/>
<evidence type="ECO:0000259" key="1">
    <source>
        <dbReference type="PROSITE" id="PS50126"/>
    </source>
</evidence>
<dbReference type="EMBL" id="LN774769">
    <property type="protein sequence ID" value="CEN28787.1"/>
    <property type="molecule type" value="Genomic_DNA"/>
</dbReference>
<dbReference type="Proteomes" id="UP000033166">
    <property type="component" value="Chromosome I"/>
</dbReference>
<dbReference type="GO" id="GO:0006412">
    <property type="term" value="P:translation"/>
    <property type="evidence" value="ECO:0007669"/>
    <property type="project" value="TreeGrafter"/>
</dbReference>
<dbReference type="PANTHER" id="PTHR10724:SF10">
    <property type="entry name" value="S1 RNA-BINDING DOMAIN-CONTAINING PROTEIN 1"/>
    <property type="match status" value="1"/>
</dbReference>
<dbReference type="HOGENOM" id="CLU_128762_1_0_9"/>
<dbReference type="AlphaFoldDB" id="A0A0D6DYD7"/>
<dbReference type="PROSITE" id="PS50126">
    <property type="entry name" value="S1"/>
    <property type="match status" value="1"/>
</dbReference>
<dbReference type="GO" id="GO:0003735">
    <property type="term" value="F:structural constituent of ribosome"/>
    <property type="evidence" value="ECO:0007669"/>
    <property type="project" value="TreeGrafter"/>
</dbReference>
<dbReference type="GO" id="GO:0003729">
    <property type="term" value="F:mRNA binding"/>
    <property type="evidence" value="ECO:0007669"/>
    <property type="project" value="TreeGrafter"/>
</dbReference>
<dbReference type="SUPFAM" id="SSF50249">
    <property type="entry name" value="Nucleic acid-binding proteins"/>
    <property type="match status" value="1"/>
</dbReference>
<sequence>MKHDKLIKIGDIMEVEITGLQKYGAFVKFGKYRGLIHISEIKSSYVADIHDLVEVGQKCQAQVIDIDEFNSKISLSFRTLEAYPQTHHMQRKFHFNNPTNKIGFRPFNEHLVSWTKEQVSYLKTVKGIAR</sequence>
<dbReference type="RefSeq" id="WP_047915853.1">
    <property type="nucleotide sequence ID" value="NZ_LN774769.1"/>
</dbReference>
<dbReference type="Pfam" id="PF00575">
    <property type="entry name" value="S1"/>
    <property type="match status" value="1"/>
</dbReference>
<evidence type="ECO:0000313" key="3">
    <source>
        <dbReference type="Proteomes" id="UP000033166"/>
    </source>
</evidence>
<dbReference type="PANTHER" id="PTHR10724">
    <property type="entry name" value="30S RIBOSOMAL PROTEIN S1"/>
    <property type="match status" value="1"/>
</dbReference>
<accession>A0A0D6DYD7</accession>
<dbReference type="InterPro" id="IPR050437">
    <property type="entry name" value="Ribos_protein_bS1-like"/>
</dbReference>
<feature type="domain" description="S1 motif" evidence="1">
    <location>
        <begin position="10"/>
        <end position="78"/>
    </location>
</feature>
<dbReference type="Gene3D" id="2.40.50.140">
    <property type="entry name" value="Nucleic acid-binding proteins"/>
    <property type="match status" value="1"/>
</dbReference>
<dbReference type="NCBIfam" id="NF040579">
    <property type="entry name" value="S1_dom_CvfD"/>
    <property type="match status" value="1"/>
</dbReference>
<protein>
    <submittedName>
        <fullName evidence="2">General stress protein 13</fullName>
    </submittedName>
</protein>
<reference evidence="3" key="1">
    <citation type="submission" date="2015-01" db="EMBL/GenBank/DDBJ databases">
        <authorList>
            <person name="Andreevskaya M."/>
        </authorList>
    </citation>
    <scope>NUCLEOTIDE SEQUENCE [LARGE SCALE GENOMIC DNA]</scope>
    <source>
        <strain evidence="3">MKFS47</strain>
    </source>
</reference>
<proteinExistence type="predicted"/>
<dbReference type="KEGG" id="lpk:LACPI_1587"/>
<dbReference type="InterPro" id="IPR003029">
    <property type="entry name" value="S1_domain"/>
</dbReference>
<organism evidence="2 3">
    <name type="scientific">Pseudolactococcus piscium MKFS47</name>
    <dbReference type="NCBI Taxonomy" id="297352"/>
    <lineage>
        <taxon>Bacteria</taxon>
        <taxon>Bacillati</taxon>
        <taxon>Bacillota</taxon>
        <taxon>Bacilli</taxon>
        <taxon>Lactobacillales</taxon>
        <taxon>Streptococcaceae</taxon>
        <taxon>Pseudolactococcus</taxon>
    </lineage>
</organism>